<dbReference type="STRING" id="1328760.A0A161TB58"/>
<dbReference type="InterPro" id="IPR029063">
    <property type="entry name" value="SAM-dependent_MTases_sf"/>
</dbReference>
<dbReference type="GO" id="GO:0032259">
    <property type="term" value="P:methylation"/>
    <property type="evidence" value="ECO:0007669"/>
    <property type="project" value="UniProtKB-KW"/>
</dbReference>
<dbReference type="AlphaFoldDB" id="A0A161TB58"/>
<keyword evidence="2" id="KW-1185">Reference proteome</keyword>
<dbReference type="RefSeq" id="XP_018189476.1">
    <property type="nucleotide sequence ID" value="XM_018330459.1"/>
</dbReference>
<dbReference type="GO" id="GO:0008168">
    <property type="term" value="F:methyltransferase activity"/>
    <property type="evidence" value="ECO:0007669"/>
    <property type="project" value="UniProtKB-KW"/>
</dbReference>
<dbReference type="PANTHER" id="PTHR43591">
    <property type="entry name" value="METHYLTRANSFERASE"/>
    <property type="match status" value="1"/>
</dbReference>
<proteinExistence type="predicted"/>
<organism evidence="1 2">
    <name type="scientific">Xylona heveae (strain CBS 132557 / TC161)</name>
    <dbReference type="NCBI Taxonomy" id="1328760"/>
    <lineage>
        <taxon>Eukaryota</taxon>
        <taxon>Fungi</taxon>
        <taxon>Dikarya</taxon>
        <taxon>Ascomycota</taxon>
        <taxon>Pezizomycotina</taxon>
        <taxon>Xylonomycetes</taxon>
        <taxon>Xylonales</taxon>
        <taxon>Xylonaceae</taxon>
        <taxon>Xylona</taxon>
    </lineage>
</organism>
<dbReference type="EMBL" id="KV407456">
    <property type="protein sequence ID" value="KZF23921.1"/>
    <property type="molecule type" value="Genomic_DNA"/>
</dbReference>
<dbReference type="InParanoid" id="A0A161TB58"/>
<keyword evidence="1" id="KW-0808">Transferase</keyword>
<dbReference type="Gene3D" id="3.40.50.150">
    <property type="entry name" value="Vaccinia Virus protein VP39"/>
    <property type="match status" value="1"/>
</dbReference>
<dbReference type="Pfam" id="PF13489">
    <property type="entry name" value="Methyltransf_23"/>
    <property type="match status" value="1"/>
</dbReference>
<name>A0A161TB58_XYLHT</name>
<accession>A0A161TB58</accession>
<dbReference type="GeneID" id="28895596"/>
<dbReference type="SUPFAM" id="SSF53335">
    <property type="entry name" value="S-adenosyl-L-methionine-dependent methyltransferases"/>
    <property type="match status" value="1"/>
</dbReference>
<protein>
    <submittedName>
        <fullName evidence="1">S-adenosyl-L-methionine-dependent methyltransferase</fullName>
    </submittedName>
</protein>
<dbReference type="OMA" id="LFELRIW"/>
<sequence>MSEQKVKDTYGGPRHKVEYDRLRAQHELVKAEMGGKLLLCPADLSRPDLRVLDSATAEGTWLVDLATTVPSSATLIGTDISAQHFLPPADRPANVELSLHSIFDTWPAHLQEYFDVAHQRFVLSVCPNDDAGVDAVKKLFACVKPGGWIELHEGDMQSIREGPEHAAFTRFRDVMVRAWGAIGNRPRPAEHLVEWLQKAGAVDVQEHVQTIKVGAASEDREQGQRAVDMLLFLSDAMKKMLADKPGHPSAEEFDQLKVDLEKEMNTVGNVYHYRLAFGRKVSQK</sequence>
<dbReference type="PANTHER" id="PTHR43591:SF105">
    <property type="entry name" value="METHYLTRANSFERASE DOMAIN-CONTAINING PROTEIN-RELATED"/>
    <property type="match status" value="1"/>
</dbReference>
<dbReference type="OrthoDB" id="184880at2759"/>
<evidence type="ECO:0000313" key="1">
    <source>
        <dbReference type="EMBL" id="KZF23921.1"/>
    </source>
</evidence>
<evidence type="ECO:0000313" key="2">
    <source>
        <dbReference type="Proteomes" id="UP000076632"/>
    </source>
</evidence>
<dbReference type="Proteomes" id="UP000076632">
    <property type="component" value="Unassembled WGS sequence"/>
</dbReference>
<gene>
    <name evidence="1" type="ORF">L228DRAFT_227741</name>
</gene>
<reference evidence="1 2" key="1">
    <citation type="journal article" date="2016" name="Fungal Biol.">
        <title>The genome of Xylona heveae provides a window into fungal endophytism.</title>
        <authorList>
            <person name="Gazis R."/>
            <person name="Kuo A."/>
            <person name="Riley R."/>
            <person name="LaButti K."/>
            <person name="Lipzen A."/>
            <person name="Lin J."/>
            <person name="Amirebrahimi M."/>
            <person name="Hesse C.N."/>
            <person name="Spatafora J.W."/>
            <person name="Henrissat B."/>
            <person name="Hainaut M."/>
            <person name="Grigoriev I.V."/>
            <person name="Hibbett D.S."/>
        </authorList>
    </citation>
    <scope>NUCLEOTIDE SEQUENCE [LARGE SCALE GENOMIC DNA]</scope>
    <source>
        <strain evidence="1 2">TC161</strain>
    </source>
</reference>
<keyword evidence="1" id="KW-0489">Methyltransferase</keyword>